<sequence>MNGIVDDQLRALISVSISASNQGVRTELPVWIDTAFNGGLVIPHKHIEALGLIKESTAEAILADGNLVELETYRCVFDWFEQTFETQIVANDGEFALLGTMLLAEHRLSVDYLTRTVEVE</sequence>
<keyword evidence="2" id="KW-1185">Reference proteome</keyword>
<name>A0A517TCJ3_9PLAN</name>
<protein>
    <recommendedName>
        <fullName evidence="3">Clan AA aspartic protease</fullName>
    </recommendedName>
</protein>
<dbReference type="AlphaFoldDB" id="A0A517TCJ3"/>
<proteinExistence type="predicted"/>
<evidence type="ECO:0008006" key="3">
    <source>
        <dbReference type="Google" id="ProtNLM"/>
    </source>
</evidence>
<dbReference type="EMBL" id="CP036316">
    <property type="protein sequence ID" value="QDT66081.1"/>
    <property type="molecule type" value="Genomic_DNA"/>
</dbReference>
<organism evidence="1 2">
    <name type="scientific">Calycomorphotria hydatis</name>
    <dbReference type="NCBI Taxonomy" id="2528027"/>
    <lineage>
        <taxon>Bacteria</taxon>
        <taxon>Pseudomonadati</taxon>
        <taxon>Planctomycetota</taxon>
        <taxon>Planctomycetia</taxon>
        <taxon>Planctomycetales</taxon>
        <taxon>Planctomycetaceae</taxon>
        <taxon>Calycomorphotria</taxon>
    </lineage>
</organism>
<accession>A0A517TCJ3</accession>
<evidence type="ECO:0000313" key="2">
    <source>
        <dbReference type="Proteomes" id="UP000319976"/>
    </source>
</evidence>
<dbReference type="OrthoDB" id="281448at2"/>
<gene>
    <name evidence="1" type="ORF">V22_33450</name>
</gene>
<dbReference type="Proteomes" id="UP000319976">
    <property type="component" value="Chromosome"/>
</dbReference>
<evidence type="ECO:0000313" key="1">
    <source>
        <dbReference type="EMBL" id="QDT66081.1"/>
    </source>
</evidence>
<dbReference type="KEGG" id="chya:V22_33450"/>
<dbReference type="RefSeq" id="WP_145264894.1">
    <property type="nucleotide sequence ID" value="NZ_CP036316.1"/>
</dbReference>
<reference evidence="1 2" key="1">
    <citation type="submission" date="2019-02" db="EMBL/GenBank/DDBJ databases">
        <title>Deep-cultivation of Planctomycetes and their phenomic and genomic characterization uncovers novel biology.</title>
        <authorList>
            <person name="Wiegand S."/>
            <person name="Jogler M."/>
            <person name="Boedeker C."/>
            <person name="Pinto D."/>
            <person name="Vollmers J."/>
            <person name="Rivas-Marin E."/>
            <person name="Kohn T."/>
            <person name="Peeters S.H."/>
            <person name="Heuer A."/>
            <person name="Rast P."/>
            <person name="Oberbeckmann S."/>
            <person name="Bunk B."/>
            <person name="Jeske O."/>
            <person name="Meyerdierks A."/>
            <person name="Storesund J.E."/>
            <person name="Kallscheuer N."/>
            <person name="Luecker S."/>
            <person name="Lage O.M."/>
            <person name="Pohl T."/>
            <person name="Merkel B.J."/>
            <person name="Hornburger P."/>
            <person name="Mueller R.-W."/>
            <person name="Bruemmer F."/>
            <person name="Labrenz M."/>
            <person name="Spormann A.M."/>
            <person name="Op den Camp H."/>
            <person name="Overmann J."/>
            <person name="Amann R."/>
            <person name="Jetten M.S.M."/>
            <person name="Mascher T."/>
            <person name="Medema M.H."/>
            <person name="Devos D.P."/>
            <person name="Kaster A.-K."/>
            <person name="Ovreas L."/>
            <person name="Rohde M."/>
            <person name="Galperin M.Y."/>
            <person name="Jogler C."/>
        </authorList>
    </citation>
    <scope>NUCLEOTIDE SEQUENCE [LARGE SCALE GENOMIC DNA]</scope>
    <source>
        <strain evidence="1 2">V22</strain>
    </source>
</reference>